<sequence length="633" mass="68378">MSFSGRDINDYSDEEDSPSNSNFLPAHLLEGNLFHSSDTSTLLAVTGQEGKSGSAIKVVVPQPALPKQFPGQGPEFQQYPGQGPEFQHVPGQGPEFQQYPGQGPEFQQYPGQGPEFQQYPGQGPEFQQYPGQGPEFQHVPGQGPEFQQYPGQGPEFQHVPGPGPESPKVANEVEMTDVGNPTEEPAPESLKPVAPAPEKTDKKVDDKAWCGPCKDRTGNGFAGHWTKSCPFAAESGFMEACARCGNLDHCVSFCPRLTWNGKKPVKIKDLYFYLVTCRKGLPPAIAEVDPRVIDPERWEKEVDYPQTPELARQRRQGVLNGTQPEKCDLNLWNELEINTGLTLGLQIHPAHAPGGEHRCCDALWYHPSQTQESTGSASQAEQPSRKSKAGKDTTDSILHGTVGGRIAKISRQEILPRGRGFGRGRGIASRGGGYSGEPDQAQPAYSPPLPSQDEYQALIELENKQAEERRELMSSFRKAHTKRQIPLTTMSAHQPGPVGGLRGARFGGDAVPRRGGHGLDYPGHLPSRGRGGAPTRGYLGNNFLTRSERRARALQSGSQTFGQGGQSRQSRQSLPPGLPALNFGEQGLLQRSARPAQAQGGQNLPAGSPSSTFGAQGTPHQNPGNPGGAPNQQ</sequence>
<feature type="compositionally biased region" description="Polar residues" evidence="1">
    <location>
        <begin position="370"/>
        <end position="382"/>
    </location>
</feature>
<feature type="region of interest" description="Disordered" evidence="1">
    <location>
        <begin position="1"/>
        <end position="24"/>
    </location>
</feature>
<dbReference type="EMBL" id="RCSX01000059">
    <property type="protein sequence ID" value="KAF7910299.1"/>
    <property type="molecule type" value="Genomic_DNA"/>
</dbReference>
<dbReference type="RefSeq" id="XP_038803864.1">
    <property type="nucleotide sequence ID" value="XM_038959740.1"/>
</dbReference>
<accession>A0ABQ7I3U1</accession>
<proteinExistence type="predicted"/>
<feature type="region of interest" description="Disordered" evidence="1">
    <location>
        <begin position="513"/>
        <end position="633"/>
    </location>
</feature>
<feature type="region of interest" description="Disordered" evidence="1">
    <location>
        <begin position="89"/>
        <end position="205"/>
    </location>
</feature>
<protein>
    <submittedName>
        <fullName evidence="2">Uncharacterized protein</fullName>
    </submittedName>
</protein>
<keyword evidence="3" id="KW-1185">Reference proteome</keyword>
<evidence type="ECO:0000313" key="2">
    <source>
        <dbReference type="EMBL" id="KAF7910299.1"/>
    </source>
</evidence>
<evidence type="ECO:0000256" key="1">
    <source>
        <dbReference type="SAM" id="MobiDB-lite"/>
    </source>
</evidence>
<comment type="caution">
    <text evidence="2">The sequence shown here is derived from an EMBL/GenBank/DDBJ whole genome shotgun (WGS) entry which is preliminary data.</text>
</comment>
<organism evidence="2 3">
    <name type="scientific">Botrytis deweyae</name>
    <dbReference type="NCBI Taxonomy" id="2478750"/>
    <lineage>
        <taxon>Eukaryota</taxon>
        <taxon>Fungi</taxon>
        <taxon>Dikarya</taxon>
        <taxon>Ascomycota</taxon>
        <taxon>Pezizomycotina</taxon>
        <taxon>Leotiomycetes</taxon>
        <taxon>Helotiales</taxon>
        <taxon>Sclerotiniaceae</taxon>
        <taxon>Botrytis</taxon>
    </lineage>
</organism>
<feature type="region of interest" description="Disordered" evidence="1">
    <location>
        <begin position="370"/>
        <end position="398"/>
    </location>
</feature>
<feature type="compositionally biased region" description="Low complexity" evidence="1">
    <location>
        <begin position="555"/>
        <end position="573"/>
    </location>
</feature>
<feature type="region of interest" description="Disordered" evidence="1">
    <location>
        <begin position="417"/>
        <end position="447"/>
    </location>
</feature>
<feature type="compositionally biased region" description="Gly residues" evidence="1">
    <location>
        <begin position="419"/>
        <end position="435"/>
    </location>
</feature>
<feature type="compositionally biased region" description="Polar residues" evidence="1">
    <location>
        <begin position="608"/>
        <end position="633"/>
    </location>
</feature>
<dbReference type="Proteomes" id="UP000783213">
    <property type="component" value="Unassembled WGS sequence"/>
</dbReference>
<evidence type="ECO:0000313" key="3">
    <source>
        <dbReference type="Proteomes" id="UP000783213"/>
    </source>
</evidence>
<name>A0ABQ7I3U1_9HELO</name>
<dbReference type="GeneID" id="62238887"/>
<reference evidence="2 3" key="1">
    <citation type="journal article" date="2020" name="Genome Biol. Evol.">
        <title>Comparative genomics of Sclerotiniaceae.</title>
        <authorList>
            <person name="Valero Jimenez C.A."/>
            <person name="Steentjes M."/>
            <person name="Scholten O.E."/>
            <person name="Van Kan J.A.L."/>
        </authorList>
    </citation>
    <scope>NUCLEOTIDE SEQUENCE [LARGE SCALE GENOMIC DNA]</scope>
    <source>
        <strain evidence="2 3">B1</strain>
    </source>
</reference>
<gene>
    <name evidence="2" type="ORF">EAE98_012116</name>
</gene>